<reference evidence="1 2" key="1">
    <citation type="submission" date="2017-09" db="EMBL/GenBank/DDBJ databases">
        <authorList>
            <person name="Ehlers B."/>
            <person name="Leendertz F.H."/>
        </authorList>
    </citation>
    <scope>NUCLEOTIDE SEQUENCE [LARGE SCALE GENOMIC DNA]</scope>
    <source>
        <strain evidence="1 2">CGMCC 4.6857</strain>
    </source>
</reference>
<sequence>MCIRGPEPPGLFETEPAADKLHTGARCRVGIPPTVVHVIEVQRFDPPLETGRLPRPSLEIVVLRRGVTEDPEIFEQGYGFNPDDDIPREIKLVFRPYAFLEPGEDVADAAGRAWRFDSLWDWHAYDGRDGAPAWPLIRLADDGGAVPAATATGSHEAEIERWRRAARAEPPRR</sequence>
<organism evidence="1 2">
    <name type="scientific">Paractinoplanes atraurantiacus</name>
    <dbReference type="NCBI Taxonomy" id="1036182"/>
    <lineage>
        <taxon>Bacteria</taxon>
        <taxon>Bacillati</taxon>
        <taxon>Actinomycetota</taxon>
        <taxon>Actinomycetes</taxon>
        <taxon>Micromonosporales</taxon>
        <taxon>Micromonosporaceae</taxon>
        <taxon>Paractinoplanes</taxon>
    </lineage>
</organism>
<evidence type="ECO:0000313" key="2">
    <source>
        <dbReference type="Proteomes" id="UP000219612"/>
    </source>
</evidence>
<gene>
    <name evidence="1" type="ORF">SAMN05421748_101834</name>
</gene>
<dbReference type="AlphaFoldDB" id="A0A285FA85"/>
<protein>
    <submittedName>
        <fullName evidence="1">Uncharacterized protein</fullName>
    </submittedName>
</protein>
<dbReference type="Proteomes" id="UP000219612">
    <property type="component" value="Unassembled WGS sequence"/>
</dbReference>
<keyword evidence="2" id="KW-1185">Reference proteome</keyword>
<proteinExistence type="predicted"/>
<dbReference type="EMBL" id="OBDY01000001">
    <property type="protein sequence ID" value="SNY08192.1"/>
    <property type="molecule type" value="Genomic_DNA"/>
</dbReference>
<evidence type="ECO:0000313" key="1">
    <source>
        <dbReference type="EMBL" id="SNY08192.1"/>
    </source>
</evidence>
<accession>A0A285FA85</accession>
<name>A0A285FA85_9ACTN</name>